<evidence type="ECO:0000256" key="7">
    <source>
        <dbReference type="ARBA" id="ARBA00023136"/>
    </source>
</evidence>
<feature type="transmembrane region" description="Helical" evidence="9">
    <location>
        <begin position="101"/>
        <end position="120"/>
    </location>
</feature>
<organism evidence="10 11">
    <name type="scientific">Candidatus Methylumidiphilus alinenensis</name>
    <dbReference type="NCBI Taxonomy" id="2202197"/>
    <lineage>
        <taxon>Bacteria</taxon>
        <taxon>Pseudomonadati</taxon>
        <taxon>Pseudomonadota</taxon>
        <taxon>Gammaproteobacteria</taxon>
        <taxon>Methylococcales</taxon>
        <taxon>Candidatus Methylumidiphilus</taxon>
    </lineage>
</organism>
<dbReference type="GO" id="GO:0005886">
    <property type="term" value="C:plasma membrane"/>
    <property type="evidence" value="ECO:0007669"/>
    <property type="project" value="UniProtKB-SubCell"/>
</dbReference>
<evidence type="ECO:0000256" key="8">
    <source>
        <dbReference type="PIRNR" id="PIRNR018472"/>
    </source>
</evidence>
<dbReference type="InterPro" id="IPR026034">
    <property type="entry name" value="MreD_proteobac"/>
</dbReference>
<dbReference type="PANTHER" id="PTHR37484">
    <property type="entry name" value="ROD SHAPE-DETERMINING PROTEIN MRED"/>
    <property type="match status" value="1"/>
</dbReference>
<feature type="transmembrane region" description="Helical" evidence="9">
    <location>
        <begin position="39"/>
        <end position="66"/>
    </location>
</feature>
<evidence type="ECO:0000256" key="6">
    <source>
        <dbReference type="ARBA" id="ARBA00022989"/>
    </source>
</evidence>
<reference evidence="10 11" key="1">
    <citation type="journal article" date="2018" name="Aquat. Microb. Ecol.">
        <title>Gammaproteobacterial methanotrophs dominate.</title>
        <authorList>
            <person name="Rissanen A.J."/>
            <person name="Saarenheimo J."/>
            <person name="Tiirola M."/>
            <person name="Peura S."/>
            <person name="Aalto S.L."/>
            <person name="Karvinen A."/>
            <person name="Nykanen H."/>
        </authorList>
    </citation>
    <scope>NUCLEOTIDE SEQUENCE [LARGE SCALE GENOMIC DNA]</scope>
    <source>
        <strain evidence="10">AMbin10</strain>
    </source>
</reference>
<evidence type="ECO:0000313" key="11">
    <source>
        <dbReference type="Proteomes" id="UP000249396"/>
    </source>
</evidence>
<protein>
    <recommendedName>
        <fullName evidence="8">Rod shape-determining protein MreD</fullName>
    </recommendedName>
</protein>
<keyword evidence="5 8" id="KW-0133">Cell shape</keyword>
<evidence type="ECO:0000313" key="10">
    <source>
        <dbReference type="EMBL" id="PZN80079.1"/>
    </source>
</evidence>
<name>A0A2W4RDY8_9GAMM</name>
<dbReference type="GO" id="GO:0008360">
    <property type="term" value="P:regulation of cell shape"/>
    <property type="evidence" value="ECO:0007669"/>
    <property type="project" value="UniProtKB-UniRule"/>
</dbReference>
<evidence type="ECO:0000256" key="3">
    <source>
        <dbReference type="ARBA" id="ARBA00022475"/>
    </source>
</evidence>
<dbReference type="EMBL" id="QJPH01000288">
    <property type="protein sequence ID" value="PZN80079.1"/>
    <property type="molecule type" value="Genomic_DNA"/>
</dbReference>
<evidence type="ECO:0000256" key="4">
    <source>
        <dbReference type="ARBA" id="ARBA00022692"/>
    </source>
</evidence>
<comment type="function">
    <text evidence="8">Involved in formation of the rod shape of the cell. May also contribute to regulation of formation of penicillin-binding proteins.</text>
</comment>
<keyword evidence="4 9" id="KW-0812">Transmembrane</keyword>
<dbReference type="NCBIfam" id="TIGR03426">
    <property type="entry name" value="shape_MreD"/>
    <property type="match status" value="1"/>
</dbReference>
<proteinExistence type="inferred from homology"/>
<keyword evidence="8" id="KW-0997">Cell inner membrane</keyword>
<evidence type="ECO:0000256" key="1">
    <source>
        <dbReference type="ARBA" id="ARBA00004651"/>
    </source>
</evidence>
<evidence type="ECO:0000256" key="2">
    <source>
        <dbReference type="ARBA" id="ARBA00007776"/>
    </source>
</evidence>
<dbReference type="InterPro" id="IPR007227">
    <property type="entry name" value="Cell_shape_determining_MreD"/>
</dbReference>
<evidence type="ECO:0000256" key="5">
    <source>
        <dbReference type="ARBA" id="ARBA00022960"/>
    </source>
</evidence>
<dbReference type="PIRSF" id="PIRSF018472">
    <property type="entry name" value="MreD_proteobac"/>
    <property type="match status" value="1"/>
</dbReference>
<dbReference type="Pfam" id="PF04093">
    <property type="entry name" value="MreD"/>
    <property type="match status" value="1"/>
</dbReference>
<feature type="transmembrane region" description="Helical" evidence="9">
    <location>
        <begin position="132"/>
        <end position="152"/>
    </location>
</feature>
<comment type="similarity">
    <text evidence="2 8">Belongs to the MreD family.</text>
</comment>
<sequence>MSKNEMAFRLAVLASLLVGMVLRIIPLHRELFVYNPDWVLLFLIYWALAIPERVGLGYAWCMGLLVDALTGRTLGQHALAYSVIVFISVKLHSRLRSYPLYQQGILIFMLLLVNQLLVFLTQNGKSAGTIGMVYWLPSLVGALVWPVVFLTLRRVRRCFPIA</sequence>
<keyword evidence="7 8" id="KW-0472">Membrane</keyword>
<accession>A0A2W4RDY8</accession>
<dbReference type="PANTHER" id="PTHR37484:SF1">
    <property type="entry name" value="ROD SHAPE-DETERMINING PROTEIN MRED"/>
    <property type="match status" value="1"/>
</dbReference>
<comment type="caution">
    <text evidence="10">The sequence shown here is derived from an EMBL/GenBank/DDBJ whole genome shotgun (WGS) entry which is preliminary data.</text>
</comment>
<comment type="subcellular location">
    <subcellularLocation>
        <location evidence="8">Cell inner membrane</location>
    </subcellularLocation>
    <subcellularLocation>
        <location evidence="1">Cell membrane</location>
        <topology evidence="1">Multi-pass membrane protein</topology>
    </subcellularLocation>
</comment>
<gene>
    <name evidence="10" type="primary">mreD</name>
    <name evidence="10" type="ORF">DM484_10405</name>
</gene>
<keyword evidence="3 8" id="KW-1003">Cell membrane</keyword>
<keyword evidence="6 9" id="KW-1133">Transmembrane helix</keyword>
<evidence type="ECO:0000256" key="9">
    <source>
        <dbReference type="SAM" id="Phobius"/>
    </source>
</evidence>
<dbReference type="AlphaFoldDB" id="A0A2W4RDY8"/>
<dbReference type="Proteomes" id="UP000249396">
    <property type="component" value="Unassembled WGS sequence"/>
</dbReference>